<feature type="binding site" evidence="5">
    <location>
        <begin position="443"/>
        <end position="445"/>
    </location>
    <ligand>
        <name>FAD</name>
        <dbReference type="ChEBI" id="CHEBI:57692"/>
    </ligand>
</feature>
<dbReference type="PROSITE" id="PS00394">
    <property type="entry name" value="DNA_PHOTOLYASES_1_1"/>
    <property type="match status" value="1"/>
</dbReference>
<dbReference type="GO" id="GO:0032922">
    <property type="term" value="P:circadian regulation of gene expression"/>
    <property type="evidence" value="ECO:0007669"/>
    <property type="project" value="TreeGrafter"/>
</dbReference>
<dbReference type="GO" id="GO:0006950">
    <property type="term" value="P:response to stress"/>
    <property type="evidence" value="ECO:0007669"/>
    <property type="project" value="UniProtKB-ARBA"/>
</dbReference>
<dbReference type="Gene3D" id="1.10.579.10">
    <property type="entry name" value="DNA Cyclobutane Dipyrimidine Photolyase, subunit A, domain 3"/>
    <property type="match status" value="1"/>
</dbReference>
<organism evidence="8 9">
    <name type="scientific">Cyberlindnera jadinii (strain ATCC 18201 / CBS 1600 / BCRC 20928 / JCM 3617 / NBRC 0987 / NRRL Y-1542)</name>
    <name type="common">Torula yeast</name>
    <name type="synonym">Candida utilis</name>
    <dbReference type="NCBI Taxonomy" id="983966"/>
    <lineage>
        <taxon>Eukaryota</taxon>
        <taxon>Fungi</taxon>
        <taxon>Dikarya</taxon>
        <taxon>Ascomycota</taxon>
        <taxon>Saccharomycotina</taxon>
        <taxon>Saccharomycetes</taxon>
        <taxon>Phaffomycetales</taxon>
        <taxon>Phaffomycetaceae</taxon>
        <taxon>Cyberlindnera</taxon>
    </lineage>
</organism>
<feature type="domain" description="Photolyase/cryptochrome alpha/beta" evidence="7">
    <location>
        <begin position="55"/>
        <end position="193"/>
    </location>
</feature>
<dbReference type="PANTHER" id="PTHR11455">
    <property type="entry name" value="CRYPTOCHROME"/>
    <property type="match status" value="1"/>
</dbReference>
<dbReference type="Gene3D" id="1.25.40.80">
    <property type="match status" value="1"/>
</dbReference>
<dbReference type="GO" id="GO:0005737">
    <property type="term" value="C:cytoplasm"/>
    <property type="evidence" value="ECO:0007669"/>
    <property type="project" value="TreeGrafter"/>
</dbReference>
<sequence length="533" mass="62009">MKRVKLDFRRYTDVVGNYKGITIERANQWNNGTRKRPIDLLKALQNSEEAGEGTEKLVHWFRSDLRVQDNTALWHMTETARAIGAKPIGLYVISTKFWKDHLESAYKIDLILRTLEVLKNSLAEHGIPLSVVYLDDANDKTVDFANWFEDLIQSRFKAANVYFNVLYEYDEMARDIEVMKSNLKCHIFDDQCIVPPLTLSTGKGTQYSKFTPWYKKWDEYLKKNAIQVHKITHKFPQTDNENVKDDDYSLDYDFTLESLSQFGVEGHVSLPAGENAANKLLKEWLKKVKSYDKLKDYPSKETTSRLGPYISIGSISTRTIVSQSQRLNKGKIVGGDNGIATFIKEVAWRDFYRHVIVNWPFLMLHTPFNFSSLDIAWHSDTSRFEKWCLGRTGFPIIDAAMRELLNTGYMNNRLRMVCASFLCKDLLQDWRMGEKWFHHHLVDADFISNNGGWGWCSSTGVDGQPWFRIFNVYTQSQKFDPEGHFIKKWVPELAHLDSKEIHKPPPTEDYPEPIVDREESRKIALERYRDALT</sequence>
<dbReference type="Proteomes" id="UP000038830">
    <property type="component" value="Unassembled WGS sequence"/>
</dbReference>
<dbReference type="GO" id="GO:0043153">
    <property type="term" value="P:entrainment of circadian clock by photoperiod"/>
    <property type="evidence" value="ECO:0007669"/>
    <property type="project" value="TreeGrafter"/>
</dbReference>
<evidence type="ECO:0000259" key="7">
    <source>
        <dbReference type="PROSITE" id="PS51645"/>
    </source>
</evidence>
<dbReference type="SUPFAM" id="SSF48173">
    <property type="entry name" value="Cryptochrome/photolyase FAD-binding domain"/>
    <property type="match status" value="1"/>
</dbReference>
<evidence type="ECO:0000256" key="6">
    <source>
        <dbReference type="PIRSR" id="PIRSR602081-2"/>
    </source>
</evidence>
<dbReference type="InterPro" id="IPR002081">
    <property type="entry name" value="Cryptochrome/DNA_photolyase_1"/>
</dbReference>
<feature type="site" description="Electron transfer via tryptophanyl radical" evidence="6">
    <location>
        <position position="430"/>
    </location>
</feature>
<dbReference type="SUPFAM" id="SSF52425">
    <property type="entry name" value="Cryptochrome/photolyase, N-terminal domain"/>
    <property type="match status" value="1"/>
</dbReference>
<dbReference type="Gene3D" id="3.40.50.620">
    <property type="entry name" value="HUPs"/>
    <property type="match status" value="1"/>
</dbReference>
<comment type="similarity">
    <text evidence="1">Belongs to the DNA photolyase class-1 family.</text>
</comment>
<dbReference type="Pfam" id="PF03441">
    <property type="entry name" value="FAD_binding_7"/>
    <property type="match status" value="1"/>
</dbReference>
<dbReference type="PROSITE" id="PS51645">
    <property type="entry name" value="PHR_CRY_ALPHA_BETA"/>
    <property type="match status" value="1"/>
</dbReference>
<dbReference type="Pfam" id="PF00875">
    <property type="entry name" value="DNA_photolyase"/>
    <property type="match status" value="1"/>
</dbReference>
<evidence type="ECO:0000313" key="9">
    <source>
        <dbReference type="Proteomes" id="UP000038830"/>
    </source>
</evidence>
<dbReference type="InterPro" id="IPR018394">
    <property type="entry name" value="DNA_photolyase_1_CS_C"/>
</dbReference>
<evidence type="ECO:0000313" key="8">
    <source>
        <dbReference type="EMBL" id="CEP20221.1"/>
    </source>
</evidence>
<keyword evidence="3 5" id="KW-0274">FAD</keyword>
<evidence type="ECO:0000256" key="2">
    <source>
        <dbReference type="ARBA" id="ARBA00022630"/>
    </source>
</evidence>
<evidence type="ECO:0000256" key="3">
    <source>
        <dbReference type="ARBA" id="ARBA00022827"/>
    </source>
</evidence>
<protein>
    <recommendedName>
        <fullName evidence="7">Photolyase/cryptochrome alpha/beta domain-containing protein</fullName>
    </recommendedName>
</protein>
<dbReference type="EMBL" id="CDQK01000001">
    <property type="protein sequence ID" value="CEP20221.1"/>
    <property type="molecule type" value="Genomic_DNA"/>
</dbReference>
<name>A0A0H5BY34_CYBJN</name>
<dbReference type="AlphaFoldDB" id="A0A0H5BY34"/>
<feature type="binding site" evidence="5">
    <location>
        <position position="291"/>
    </location>
    <ligand>
        <name>FAD</name>
        <dbReference type="ChEBI" id="CHEBI:57692"/>
    </ligand>
</feature>
<dbReference type="PRINTS" id="PR00147">
    <property type="entry name" value="DNAPHOTLYASE"/>
</dbReference>
<feature type="site" description="Electron transfer via tryptophanyl radical" evidence="6">
    <location>
        <position position="377"/>
    </location>
</feature>
<dbReference type="InterPro" id="IPR006050">
    <property type="entry name" value="DNA_photolyase_N"/>
</dbReference>
<evidence type="ECO:0000256" key="4">
    <source>
        <dbReference type="ARBA" id="ARBA00022991"/>
    </source>
</evidence>
<feature type="binding site" evidence="5">
    <location>
        <position position="342"/>
    </location>
    <ligand>
        <name>FAD</name>
        <dbReference type="ChEBI" id="CHEBI:57692"/>
    </ligand>
</feature>
<dbReference type="PROSITE" id="PS00691">
    <property type="entry name" value="DNA_PHOTOLYASES_1_2"/>
    <property type="match status" value="1"/>
</dbReference>
<dbReference type="GO" id="GO:0006139">
    <property type="term" value="P:nucleobase-containing compound metabolic process"/>
    <property type="evidence" value="ECO:0007669"/>
    <property type="project" value="UniProtKB-ARBA"/>
</dbReference>
<feature type="binding site" evidence="5">
    <location>
        <begin position="345"/>
        <end position="352"/>
    </location>
    <ligand>
        <name>FAD</name>
        <dbReference type="ChEBI" id="CHEBI:57692"/>
    </ligand>
</feature>
<gene>
    <name evidence="8" type="ORF">BN1211_0010</name>
</gene>
<keyword evidence="4" id="KW-0157">Chromophore</keyword>
<dbReference type="GO" id="GO:0003677">
    <property type="term" value="F:DNA binding"/>
    <property type="evidence" value="ECO:0007669"/>
    <property type="project" value="TreeGrafter"/>
</dbReference>
<reference evidence="9" key="1">
    <citation type="journal article" date="2015" name="J. Biotechnol.">
        <title>The structure of the Cyberlindnera jadinii genome and its relation to Candida utilis analyzed by the occurrence of single nucleotide polymorphisms.</title>
        <authorList>
            <person name="Rupp O."/>
            <person name="Brinkrolf K."/>
            <person name="Buerth C."/>
            <person name="Kunigo M."/>
            <person name="Schneider J."/>
            <person name="Jaenicke S."/>
            <person name="Goesmann A."/>
            <person name="Puehler A."/>
            <person name="Jaeger K.-E."/>
            <person name="Ernst J.F."/>
        </authorList>
    </citation>
    <scope>NUCLEOTIDE SEQUENCE [LARGE SCALE GENOMIC DNA]</scope>
    <source>
        <strain evidence="9">ATCC 18201 / CBS 1600 / BCRC 20928 / JCM 3617 / NBRC 0987 / NRRL Y-1542</strain>
    </source>
</reference>
<evidence type="ECO:0000256" key="1">
    <source>
        <dbReference type="ARBA" id="ARBA00005862"/>
    </source>
</evidence>
<keyword evidence="2 5" id="KW-0285">Flavoprotein</keyword>
<accession>A0A0H5BY34</accession>
<evidence type="ECO:0000256" key="5">
    <source>
        <dbReference type="PIRSR" id="PIRSR602081-1"/>
    </source>
</evidence>
<dbReference type="PANTHER" id="PTHR11455:SF18">
    <property type="entry name" value="SI:CH1073-390K14.1"/>
    <property type="match status" value="1"/>
</dbReference>
<dbReference type="InterPro" id="IPR036134">
    <property type="entry name" value="Crypto/Photolyase_FAD-like_sf"/>
</dbReference>
<proteinExistence type="inferred from homology"/>
<comment type="cofactor">
    <cofactor evidence="5">
        <name>FAD</name>
        <dbReference type="ChEBI" id="CHEBI:57692"/>
    </cofactor>
    <text evidence="5">Binds 1 FAD per subunit.</text>
</comment>
<dbReference type="GO" id="GO:0071949">
    <property type="term" value="F:FAD binding"/>
    <property type="evidence" value="ECO:0007669"/>
    <property type="project" value="TreeGrafter"/>
</dbReference>
<dbReference type="InterPro" id="IPR036155">
    <property type="entry name" value="Crypto/Photolyase_N_sf"/>
</dbReference>
<feature type="site" description="Electron transfer via tryptophanyl radical" evidence="6">
    <location>
        <position position="453"/>
    </location>
</feature>
<dbReference type="InterPro" id="IPR005101">
    <property type="entry name" value="Cryptochr/Photolyase_FAD-bd"/>
</dbReference>
<dbReference type="InterPro" id="IPR014729">
    <property type="entry name" value="Rossmann-like_a/b/a_fold"/>
</dbReference>
<dbReference type="GO" id="GO:0003904">
    <property type="term" value="F:deoxyribodipyrimidine photo-lyase activity"/>
    <property type="evidence" value="ECO:0007669"/>
    <property type="project" value="TreeGrafter"/>
</dbReference>
<dbReference type="GO" id="GO:0005634">
    <property type="term" value="C:nucleus"/>
    <property type="evidence" value="ECO:0007669"/>
    <property type="project" value="TreeGrafter"/>
</dbReference>